<dbReference type="InterPro" id="IPR037099">
    <property type="entry name" value="Fum_R/Succ_DH_flav-like_C_sf"/>
</dbReference>
<evidence type="ECO:0000259" key="6">
    <source>
        <dbReference type="Pfam" id="PF00890"/>
    </source>
</evidence>
<evidence type="ECO:0000256" key="3">
    <source>
        <dbReference type="ARBA" id="ARBA00022827"/>
    </source>
</evidence>
<dbReference type="PANTHER" id="PTHR11632:SF51">
    <property type="entry name" value="SUCCINATE DEHYDROGENASE [UBIQUINONE] FLAVOPROTEIN SUBUNIT, MITOCHONDRIAL"/>
    <property type="match status" value="1"/>
</dbReference>
<dbReference type="Gene3D" id="3.50.50.60">
    <property type="entry name" value="FAD/NAD(P)-binding domain"/>
    <property type="match status" value="1"/>
</dbReference>
<gene>
    <name evidence="8" type="ORF">ER308_18160</name>
</gene>
<feature type="domain" description="Fumarate reductase/succinate dehydrogenase flavoprotein-like C-terminal" evidence="7">
    <location>
        <begin position="449"/>
        <end position="534"/>
    </location>
</feature>
<evidence type="ECO:0000256" key="1">
    <source>
        <dbReference type="ARBA" id="ARBA00001974"/>
    </source>
</evidence>
<dbReference type="InterPro" id="IPR003953">
    <property type="entry name" value="FAD-dep_OxRdtase_2_FAD-bd"/>
</dbReference>
<dbReference type="SUPFAM" id="SSF56425">
    <property type="entry name" value="Succinate dehydrogenase/fumarate reductase flavoprotein, catalytic domain"/>
    <property type="match status" value="1"/>
</dbReference>
<dbReference type="Proteomes" id="UP000291469">
    <property type="component" value="Chromosome"/>
</dbReference>
<evidence type="ECO:0000256" key="2">
    <source>
        <dbReference type="ARBA" id="ARBA00022630"/>
    </source>
</evidence>
<dbReference type="PRINTS" id="PR00368">
    <property type="entry name" value="FADPNR"/>
</dbReference>
<feature type="domain" description="FAD-dependent oxidoreductase 2 FAD-binding" evidence="6">
    <location>
        <begin position="13"/>
        <end position="393"/>
    </location>
</feature>
<dbReference type="OrthoDB" id="9805351at2"/>
<dbReference type="GO" id="GO:0033765">
    <property type="term" value="F:steroid dehydrogenase activity, acting on the CH-CH group of donors"/>
    <property type="evidence" value="ECO:0007669"/>
    <property type="project" value="UniProtKB-ARBA"/>
</dbReference>
<evidence type="ECO:0000313" key="8">
    <source>
        <dbReference type="EMBL" id="QBI21304.1"/>
    </source>
</evidence>
<protein>
    <submittedName>
        <fullName evidence="8">FAD-binding protein</fullName>
    </submittedName>
</protein>
<dbReference type="InterPro" id="IPR036188">
    <property type="entry name" value="FAD/NAD-bd_sf"/>
</dbReference>
<keyword evidence="4" id="KW-0560">Oxidoreductase</keyword>
<accession>A0A411YJ28</accession>
<name>A0A411YJ28_9ACTN</name>
<reference evidence="8 9" key="1">
    <citation type="submission" date="2019-01" db="EMBL/GenBank/DDBJ databases">
        <title>Egibacter rhizosphaerae EGI 80759T.</title>
        <authorList>
            <person name="Chen D.-D."/>
            <person name="Tian Y."/>
            <person name="Jiao J.-Y."/>
            <person name="Zhang X.-T."/>
            <person name="Zhang Y.-G."/>
            <person name="Zhang Y."/>
            <person name="Xiao M."/>
            <person name="Shu W.-S."/>
            <person name="Li W.-J."/>
        </authorList>
    </citation>
    <scope>NUCLEOTIDE SEQUENCE [LARGE SCALE GENOMIC DNA]</scope>
    <source>
        <strain evidence="8 9">EGI 80759</strain>
    </source>
</reference>
<dbReference type="SUPFAM" id="SSF51905">
    <property type="entry name" value="FAD/NAD(P)-binding domain"/>
    <property type="match status" value="1"/>
</dbReference>
<dbReference type="PIRSF" id="PIRSF000171">
    <property type="entry name" value="SDHA_APRA_LASPO"/>
    <property type="match status" value="1"/>
</dbReference>
<dbReference type="InterPro" id="IPR027477">
    <property type="entry name" value="Succ_DH/fumarate_Rdtase_cat_sf"/>
</dbReference>
<organism evidence="8 9">
    <name type="scientific">Egibacter rhizosphaerae</name>
    <dbReference type="NCBI Taxonomy" id="1670831"/>
    <lineage>
        <taxon>Bacteria</taxon>
        <taxon>Bacillati</taxon>
        <taxon>Actinomycetota</taxon>
        <taxon>Nitriliruptoria</taxon>
        <taxon>Egibacterales</taxon>
        <taxon>Egibacteraceae</taxon>
        <taxon>Egibacter</taxon>
    </lineage>
</organism>
<evidence type="ECO:0000256" key="5">
    <source>
        <dbReference type="PIRSR" id="PIRSR000171-1"/>
    </source>
</evidence>
<keyword evidence="9" id="KW-1185">Reference proteome</keyword>
<dbReference type="RefSeq" id="WP_131156297.1">
    <property type="nucleotide sequence ID" value="NZ_CP036402.1"/>
</dbReference>
<keyword evidence="3" id="KW-0274">FAD</keyword>
<dbReference type="Pfam" id="PF00890">
    <property type="entry name" value="FAD_binding_2"/>
    <property type="match status" value="1"/>
</dbReference>
<dbReference type="KEGG" id="erz:ER308_18160"/>
<dbReference type="SUPFAM" id="SSF46977">
    <property type="entry name" value="Succinate dehydrogenase/fumarate reductase flavoprotein C-terminal domain"/>
    <property type="match status" value="1"/>
</dbReference>
<proteinExistence type="predicted"/>
<evidence type="ECO:0000256" key="4">
    <source>
        <dbReference type="ARBA" id="ARBA00023002"/>
    </source>
</evidence>
<comment type="cofactor">
    <cofactor evidence="1">
        <name>FAD</name>
        <dbReference type="ChEBI" id="CHEBI:57692"/>
    </cofactor>
</comment>
<evidence type="ECO:0000259" key="7">
    <source>
        <dbReference type="Pfam" id="PF02910"/>
    </source>
</evidence>
<dbReference type="AlphaFoldDB" id="A0A411YJ28"/>
<dbReference type="FunFam" id="3.90.700.10:FF:000005">
    <property type="entry name" value="Succinate dehydrogenase flavoprotein subunit"/>
    <property type="match status" value="1"/>
</dbReference>
<feature type="active site" description="Proton acceptor" evidence="5">
    <location>
        <position position="287"/>
    </location>
</feature>
<dbReference type="PANTHER" id="PTHR11632">
    <property type="entry name" value="SUCCINATE DEHYDROGENASE 2 FLAVOPROTEIN SUBUNIT"/>
    <property type="match status" value="1"/>
</dbReference>
<keyword evidence="2" id="KW-0285">Flavoprotein</keyword>
<dbReference type="EMBL" id="CP036402">
    <property type="protein sequence ID" value="QBI21304.1"/>
    <property type="molecule type" value="Genomic_DNA"/>
</dbReference>
<dbReference type="Gene3D" id="3.90.700.10">
    <property type="entry name" value="Succinate dehydrogenase/fumarate reductase flavoprotein, catalytic domain"/>
    <property type="match status" value="1"/>
</dbReference>
<dbReference type="InterPro" id="IPR030664">
    <property type="entry name" value="SdhA/FrdA/AprA"/>
</dbReference>
<evidence type="ECO:0000313" key="9">
    <source>
        <dbReference type="Proteomes" id="UP000291469"/>
    </source>
</evidence>
<dbReference type="Pfam" id="PF02910">
    <property type="entry name" value="Succ_DH_flav_C"/>
    <property type="match status" value="1"/>
</dbReference>
<sequence>MTRATTRTSVTNLLVIGTGAAGLRAAIAGHDAGVEVTVVGKRPRKDAHTVLAAGGINAVLGTRDPDDSWQQHAADTLAEGYFLPDPTFAELLARDAPAAIAELDEWGCDFARTDEGAIDQRYFGAHTYRRTCYAGDYTGRAILDTLADRVTELGIDVIEDCYVSDLLVDEGRCFGALAFDQHTGDRTVVLADAVVLAAGGHTRLWRQSSSRRDENTGDAMALALRAGATLADMELVQFHPTGMVHPEDWAGVLVTEAVRGEGGVLRNAEGERFMERYDAERLELSSRDRVALANYSELRAGRGGPHGGVFLDVTHLDRDQLLEKLPRMYRQFLDSQLIDIASETMEVAPTAHYSMGGVVVEPATGATEVRGLYAAGEATAGLHGANRLGGNSLAETVVFGRRAGEAASAFSLDQDVQLRSRHRIAAAHARLDSFVHEGREFARPLQRAVRDELWRTAGVVRDEETIDEGLATLGGIREAATGIDVRPSSEGWTDLAHALDLDGSLLAAEATLLGARERRESRGAHTRSDHPDLDPNLGVRITARLDEDGSLVTGRATVPSVPEHLRELAQQAAELEAGGERLLE</sequence>
<dbReference type="Gene3D" id="1.20.58.100">
    <property type="entry name" value="Fumarate reductase/succinate dehydrogenase flavoprotein-like, C-terminal domain"/>
    <property type="match status" value="1"/>
</dbReference>
<dbReference type="InterPro" id="IPR015939">
    <property type="entry name" value="Fum_Rdtase/Succ_DH_flav-like_C"/>
</dbReference>